<sequence>MTDLRTTVRATPTGPVLEIAGDLDFHSAPGAREVLLGLAPGPGRLLVVDLTGLTFCDSTGITLLLAARNHAVGHQAHIALAGVPAQVARIFDITGLSRVFASYPTAEDAVDRWAARTES</sequence>
<protein>
    <recommendedName>
        <fullName evidence="2">Anti-sigma factor antagonist</fullName>
    </recommendedName>
</protein>
<dbReference type="RefSeq" id="WP_190208832.1">
    <property type="nucleotide sequence ID" value="NZ_BNBO01000001.1"/>
</dbReference>
<dbReference type="EMBL" id="BNBO01000001">
    <property type="protein sequence ID" value="GHH59379.1"/>
    <property type="molecule type" value="Genomic_DNA"/>
</dbReference>
<dbReference type="PROSITE" id="PS50801">
    <property type="entry name" value="STAS"/>
    <property type="match status" value="1"/>
</dbReference>
<keyword evidence="5" id="KW-1185">Reference proteome</keyword>
<evidence type="ECO:0000313" key="4">
    <source>
        <dbReference type="EMBL" id="GHH59379.1"/>
    </source>
</evidence>
<reference evidence="4" key="1">
    <citation type="journal article" date="2014" name="Int. J. Syst. Evol. Microbiol.">
        <title>Complete genome sequence of Corynebacterium casei LMG S-19264T (=DSM 44701T), isolated from a smear-ripened cheese.</title>
        <authorList>
            <consortium name="US DOE Joint Genome Institute (JGI-PGF)"/>
            <person name="Walter F."/>
            <person name="Albersmeier A."/>
            <person name="Kalinowski J."/>
            <person name="Ruckert C."/>
        </authorList>
    </citation>
    <scope>NUCLEOTIDE SEQUENCE</scope>
    <source>
        <strain evidence="4">JCM 4646</strain>
    </source>
</reference>
<gene>
    <name evidence="4" type="ORF">GCM10018781_02480</name>
</gene>
<feature type="domain" description="STAS" evidence="3">
    <location>
        <begin position="4"/>
        <end position="113"/>
    </location>
</feature>
<accession>A0A919KJK7</accession>
<organism evidence="4 5">
    <name type="scientific">Kitasatospora indigofera</name>
    <dbReference type="NCBI Taxonomy" id="67307"/>
    <lineage>
        <taxon>Bacteria</taxon>
        <taxon>Bacillati</taxon>
        <taxon>Actinomycetota</taxon>
        <taxon>Actinomycetes</taxon>
        <taxon>Kitasatosporales</taxon>
        <taxon>Streptomycetaceae</taxon>
        <taxon>Kitasatospora</taxon>
    </lineage>
</organism>
<dbReference type="GeneID" id="95350799"/>
<comment type="similarity">
    <text evidence="1 2">Belongs to the anti-sigma-factor antagonist family.</text>
</comment>
<proteinExistence type="inferred from homology"/>
<dbReference type="Proteomes" id="UP000617734">
    <property type="component" value="Unassembled WGS sequence"/>
</dbReference>
<evidence type="ECO:0000313" key="5">
    <source>
        <dbReference type="Proteomes" id="UP000617734"/>
    </source>
</evidence>
<dbReference type="CDD" id="cd07043">
    <property type="entry name" value="STAS_anti-anti-sigma_factors"/>
    <property type="match status" value="1"/>
</dbReference>
<dbReference type="GO" id="GO:0043856">
    <property type="term" value="F:anti-sigma factor antagonist activity"/>
    <property type="evidence" value="ECO:0007669"/>
    <property type="project" value="InterPro"/>
</dbReference>
<dbReference type="SUPFAM" id="SSF52091">
    <property type="entry name" value="SpoIIaa-like"/>
    <property type="match status" value="1"/>
</dbReference>
<evidence type="ECO:0000256" key="2">
    <source>
        <dbReference type="RuleBase" id="RU003749"/>
    </source>
</evidence>
<evidence type="ECO:0000256" key="1">
    <source>
        <dbReference type="ARBA" id="ARBA00009013"/>
    </source>
</evidence>
<dbReference type="InterPro" id="IPR002645">
    <property type="entry name" value="STAS_dom"/>
</dbReference>
<dbReference type="Pfam" id="PF13466">
    <property type="entry name" value="STAS_2"/>
    <property type="match status" value="1"/>
</dbReference>
<comment type="caution">
    <text evidence="4">The sequence shown here is derived from an EMBL/GenBank/DDBJ whole genome shotgun (WGS) entry which is preliminary data.</text>
</comment>
<dbReference type="AlphaFoldDB" id="A0A919KJK7"/>
<dbReference type="InterPro" id="IPR036513">
    <property type="entry name" value="STAS_dom_sf"/>
</dbReference>
<evidence type="ECO:0000259" key="3">
    <source>
        <dbReference type="PROSITE" id="PS50801"/>
    </source>
</evidence>
<dbReference type="InterPro" id="IPR058548">
    <property type="entry name" value="MlaB-like_STAS"/>
</dbReference>
<dbReference type="PANTHER" id="PTHR33495:SF2">
    <property type="entry name" value="ANTI-SIGMA FACTOR ANTAGONIST TM_1081-RELATED"/>
    <property type="match status" value="1"/>
</dbReference>
<dbReference type="PANTHER" id="PTHR33495">
    <property type="entry name" value="ANTI-SIGMA FACTOR ANTAGONIST TM_1081-RELATED-RELATED"/>
    <property type="match status" value="1"/>
</dbReference>
<dbReference type="NCBIfam" id="TIGR00377">
    <property type="entry name" value="ant_ant_sig"/>
    <property type="match status" value="1"/>
</dbReference>
<dbReference type="Gene3D" id="3.30.750.24">
    <property type="entry name" value="STAS domain"/>
    <property type="match status" value="1"/>
</dbReference>
<dbReference type="InterPro" id="IPR003658">
    <property type="entry name" value="Anti-sigma_ant"/>
</dbReference>
<name>A0A919KJK7_9ACTN</name>
<reference evidence="4" key="2">
    <citation type="submission" date="2020-09" db="EMBL/GenBank/DDBJ databases">
        <authorList>
            <person name="Sun Q."/>
            <person name="Ohkuma M."/>
        </authorList>
    </citation>
    <scope>NUCLEOTIDE SEQUENCE</scope>
    <source>
        <strain evidence="4">JCM 4646</strain>
    </source>
</reference>